<keyword evidence="1" id="KW-0547">Nucleotide-binding</keyword>
<feature type="compositionally biased region" description="Basic and acidic residues" evidence="3">
    <location>
        <begin position="510"/>
        <end position="521"/>
    </location>
</feature>
<dbReference type="GO" id="GO:0005737">
    <property type="term" value="C:cytoplasm"/>
    <property type="evidence" value="ECO:0007669"/>
    <property type="project" value="TreeGrafter"/>
</dbReference>
<dbReference type="GO" id="GO:0004674">
    <property type="term" value="F:protein serine/threonine kinase activity"/>
    <property type="evidence" value="ECO:0007669"/>
    <property type="project" value="TreeGrafter"/>
</dbReference>
<dbReference type="OrthoDB" id="528861at2759"/>
<dbReference type="PANTHER" id="PTHR24346:SF92">
    <property type="entry name" value="SNF1-RELATED PROTEIN KINASE 2.6"/>
    <property type="match status" value="1"/>
</dbReference>
<feature type="compositionally biased region" description="Low complexity" evidence="3">
    <location>
        <begin position="491"/>
        <end position="509"/>
    </location>
</feature>
<dbReference type="GO" id="GO:0005524">
    <property type="term" value="F:ATP binding"/>
    <property type="evidence" value="ECO:0007669"/>
    <property type="project" value="UniProtKB-KW"/>
</dbReference>
<sequence length="528" mass="58627">MGSCLSTPGLAEDDVRPAQEDATGGLSEAYYVKHLLGSGSAGDTWLCQERTGGELVAVKLIKRPIPPLMGTSIMREVKIGAELGKGHLNIVKPREVVLTRTHLGLVMEYVAGGNMADYILKSILLKFGQFDRRDGLVMDEDEALYFFRQIVNAVEYCHQHRVAHRDLKMDNTLLDDNDPPRIKLCDFGFARNWAGPAPHMTTITGTPDYMSPQLLGAKIGAPCMQALYDGTKVDIWAAGVMLCVMLIGRFPFEGTEMSHVTNLDDVSEHVWAQQTQATAPWHANPLISHDCGMLSADCLDLLNRMFELDETRRISIEEIRGHAWFNRALPPLYQSALDRLQREQDAIDKQVAAGAFLSKDRDSALKTMIYLAASRFNREQEEGVTMGGGAPREDGRRAASLLRKISLTTLMPTQYREVAAAHHTDLATISKFFREHDGTGGGAAAAAEAGVGAAAVAAAGQRRQGEQQQQQQQGEQQHNHHYQQQEPPPQRQQLQQQQQEPQQQQQQQEPQRRRPSYERPPPEPAGAR</sequence>
<feature type="domain" description="Protein kinase" evidence="4">
    <location>
        <begin position="30"/>
        <end position="325"/>
    </location>
</feature>
<dbReference type="SUPFAM" id="SSF56112">
    <property type="entry name" value="Protein kinase-like (PK-like)"/>
    <property type="match status" value="1"/>
</dbReference>
<organism evidence="5 6">
    <name type="scientific">Raphidocelis subcapitata</name>
    <dbReference type="NCBI Taxonomy" id="307507"/>
    <lineage>
        <taxon>Eukaryota</taxon>
        <taxon>Viridiplantae</taxon>
        <taxon>Chlorophyta</taxon>
        <taxon>core chlorophytes</taxon>
        <taxon>Chlorophyceae</taxon>
        <taxon>CS clade</taxon>
        <taxon>Sphaeropleales</taxon>
        <taxon>Selenastraceae</taxon>
        <taxon>Raphidocelis</taxon>
    </lineage>
</organism>
<dbReference type="AlphaFoldDB" id="A0A2V0NNT2"/>
<accession>A0A2V0NNT2</accession>
<evidence type="ECO:0000256" key="3">
    <source>
        <dbReference type="SAM" id="MobiDB-lite"/>
    </source>
</evidence>
<name>A0A2V0NNT2_9CHLO</name>
<dbReference type="Gene3D" id="1.10.510.10">
    <property type="entry name" value="Transferase(Phosphotransferase) domain 1"/>
    <property type="match status" value="1"/>
</dbReference>
<dbReference type="InterPro" id="IPR000719">
    <property type="entry name" value="Prot_kinase_dom"/>
</dbReference>
<feature type="region of interest" description="Disordered" evidence="3">
    <location>
        <begin position="457"/>
        <end position="528"/>
    </location>
</feature>
<dbReference type="GO" id="GO:0035556">
    <property type="term" value="P:intracellular signal transduction"/>
    <property type="evidence" value="ECO:0007669"/>
    <property type="project" value="TreeGrafter"/>
</dbReference>
<dbReference type="Pfam" id="PF00069">
    <property type="entry name" value="Pkinase"/>
    <property type="match status" value="1"/>
</dbReference>
<dbReference type="InterPro" id="IPR008271">
    <property type="entry name" value="Ser/Thr_kinase_AS"/>
</dbReference>
<dbReference type="Proteomes" id="UP000247498">
    <property type="component" value="Unassembled WGS sequence"/>
</dbReference>
<dbReference type="EMBL" id="BDRX01000007">
    <property type="protein sequence ID" value="GBF88899.1"/>
    <property type="molecule type" value="Genomic_DNA"/>
</dbReference>
<gene>
    <name evidence="5" type="ORF">Rsub_01398</name>
</gene>
<evidence type="ECO:0000313" key="6">
    <source>
        <dbReference type="Proteomes" id="UP000247498"/>
    </source>
</evidence>
<evidence type="ECO:0000313" key="5">
    <source>
        <dbReference type="EMBL" id="GBF88899.1"/>
    </source>
</evidence>
<feature type="compositionally biased region" description="Low complexity" evidence="3">
    <location>
        <begin position="457"/>
        <end position="476"/>
    </location>
</feature>
<evidence type="ECO:0000256" key="1">
    <source>
        <dbReference type="ARBA" id="ARBA00022741"/>
    </source>
</evidence>
<dbReference type="InterPro" id="IPR011009">
    <property type="entry name" value="Kinase-like_dom_sf"/>
</dbReference>
<dbReference type="STRING" id="307507.A0A2V0NNT2"/>
<keyword evidence="2" id="KW-0067">ATP-binding</keyword>
<dbReference type="InParanoid" id="A0A2V0NNT2"/>
<evidence type="ECO:0000259" key="4">
    <source>
        <dbReference type="PROSITE" id="PS50011"/>
    </source>
</evidence>
<keyword evidence="6" id="KW-1185">Reference proteome</keyword>
<evidence type="ECO:0000256" key="2">
    <source>
        <dbReference type="ARBA" id="ARBA00022840"/>
    </source>
</evidence>
<reference evidence="5 6" key="1">
    <citation type="journal article" date="2018" name="Sci. Rep.">
        <title>Raphidocelis subcapitata (=Pseudokirchneriella subcapitata) provides an insight into genome evolution and environmental adaptations in the Sphaeropleales.</title>
        <authorList>
            <person name="Suzuki S."/>
            <person name="Yamaguchi H."/>
            <person name="Nakajima N."/>
            <person name="Kawachi M."/>
        </authorList>
    </citation>
    <scope>NUCLEOTIDE SEQUENCE [LARGE SCALE GENOMIC DNA]</scope>
    <source>
        <strain evidence="5 6">NIES-35</strain>
    </source>
</reference>
<dbReference type="SMART" id="SM00220">
    <property type="entry name" value="S_TKc"/>
    <property type="match status" value="1"/>
</dbReference>
<dbReference type="PROSITE" id="PS00108">
    <property type="entry name" value="PROTEIN_KINASE_ST"/>
    <property type="match status" value="1"/>
</dbReference>
<protein>
    <recommendedName>
        <fullName evidence="4">Protein kinase domain-containing protein</fullName>
    </recommendedName>
</protein>
<dbReference type="PANTHER" id="PTHR24346">
    <property type="entry name" value="MAP/MICROTUBULE AFFINITY-REGULATING KINASE"/>
    <property type="match status" value="1"/>
</dbReference>
<comment type="caution">
    <text evidence="5">The sequence shown here is derived from an EMBL/GenBank/DDBJ whole genome shotgun (WGS) entry which is preliminary data.</text>
</comment>
<dbReference type="PROSITE" id="PS50011">
    <property type="entry name" value="PROTEIN_KINASE_DOM"/>
    <property type="match status" value="1"/>
</dbReference>
<proteinExistence type="predicted"/>